<accession>A0ABV0T4Y7</accession>
<evidence type="ECO:0000313" key="2">
    <source>
        <dbReference type="Proteomes" id="UP001482620"/>
    </source>
</evidence>
<reference evidence="1 2" key="1">
    <citation type="submission" date="2021-06" db="EMBL/GenBank/DDBJ databases">
        <authorList>
            <person name="Palmer J.M."/>
        </authorList>
    </citation>
    <scope>NUCLEOTIDE SEQUENCE [LARGE SCALE GENOMIC DNA]</scope>
    <source>
        <strain evidence="2">if_2019</strain>
        <tissue evidence="1">Muscle</tissue>
    </source>
</reference>
<gene>
    <name evidence="1" type="ORF">ILYODFUR_034473</name>
</gene>
<protein>
    <submittedName>
        <fullName evidence="1">Uncharacterized protein</fullName>
    </submittedName>
</protein>
<keyword evidence="2" id="KW-1185">Reference proteome</keyword>
<name>A0ABV0T4Y7_9TELE</name>
<organism evidence="1 2">
    <name type="scientific">Ilyodon furcidens</name>
    <name type="common">goldbreast splitfin</name>
    <dbReference type="NCBI Taxonomy" id="33524"/>
    <lineage>
        <taxon>Eukaryota</taxon>
        <taxon>Metazoa</taxon>
        <taxon>Chordata</taxon>
        <taxon>Craniata</taxon>
        <taxon>Vertebrata</taxon>
        <taxon>Euteleostomi</taxon>
        <taxon>Actinopterygii</taxon>
        <taxon>Neopterygii</taxon>
        <taxon>Teleostei</taxon>
        <taxon>Neoteleostei</taxon>
        <taxon>Acanthomorphata</taxon>
        <taxon>Ovalentaria</taxon>
        <taxon>Atherinomorphae</taxon>
        <taxon>Cyprinodontiformes</taxon>
        <taxon>Goodeidae</taxon>
        <taxon>Ilyodon</taxon>
    </lineage>
</organism>
<evidence type="ECO:0000313" key="1">
    <source>
        <dbReference type="EMBL" id="MEQ2227121.1"/>
    </source>
</evidence>
<dbReference type="EMBL" id="JAHRIQ010017805">
    <property type="protein sequence ID" value="MEQ2227121.1"/>
    <property type="molecule type" value="Genomic_DNA"/>
</dbReference>
<sequence length="121" mass="13446">MASDLEELIFITAASHSAVNRPSACCRSWLEGASRTTSSAKRRDEIHWSPNQTPSGPWLHLEILSIKVMNRTGGKGQPCRSPTCTGKMSDLAPAMRTKLLLWLCRYWMAPNAKSTDEHPHA</sequence>
<proteinExistence type="predicted"/>
<dbReference type="Proteomes" id="UP001482620">
    <property type="component" value="Unassembled WGS sequence"/>
</dbReference>
<comment type="caution">
    <text evidence="1">The sequence shown here is derived from an EMBL/GenBank/DDBJ whole genome shotgun (WGS) entry which is preliminary data.</text>
</comment>